<dbReference type="AlphaFoldDB" id="A0A832WKD3"/>
<sequence>MKLSVPGALTGFFHPQPGKTPKDTGSPGFGLAVDSVVIVRVRRLRAERLRVRADHPIDSRIARKCYEVLDPDGGLSVRYEFSVPPGCGLGTSAASALGTLAAGAAEIGLEVSPEWIARRAYEIELELGTGIGDVVTIWHGGAVLRVGPGYPDEVLIHRIPVEPDLRVLIYEPRPIETREALDGLSGTEVALRYLKELERHPDLELALRRSLEFAERLGFSEEVKLAKELSHKHLGASIAMLSRTVFAVSWEQDPQADVELPVSCSSFPEIISGISEIQCERGLRDV</sequence>
<gene>
    <name evidence="3" type="ORF">HA336_02250</name>
</gene>
<evidence type="ECO:0000313" key="4">
    <source>
        <dbReference type="Proteomes" id="UP000619545"/>
    </source>
</evidence>
<dbReference type="PANTHER" id="PTHR42282:SF1">
    <property type="entry name" value="PANTOATE KINASE"/>
    <property type="match status" value="1"/>
</dbReference>
<dbReference type="InterPro" id="IPR012043">
    <property type="entry name" value="PoK"/>
</dbReference>
<evidence type="ECO:0000259" key="2">
    <source>
        <dbReference type="Pfam" id="PF00288"/>
    </source>
</evidence>
<name>A0A832WKD3_9EURY</name>
<dbReference type="InterPro" id="IPR006204">
    <property type="entry name" value="GHMP_kinase_N_dom"/>
</dbReference>
<dbReference type="PIRSF" id="PIRSF016896">
    <property type="entry name" value="GHMP_arc_MJ0969"/>
    <property type="match status" value="1"/>
</dbReference>
<keyword evidence="1" id="KW-0547">Nucleotide-binding</keyword>
<dbReference type="GO" id="GO:0016301">
    <property type="term" value="F:kinase activity"/>
    <property type="evidence" value="ECO:0007669"/>
    <property type="project" value="UniProtKB-UniRule"/>
</dbReference>
<protein>
    <recommendedName>
        <fullName evidence="1">Pantoate kinase</fullName>
        <shortName evidence="1">PoK</shortName>
        <ecNumber evidence="1">2.7.1.169</ecNumber>
    </recommendedName>
</protein>
<dbReference type="Pfam" id="PF00288">
    <property type="entry name" value="GHMP_kinases_N"/>
    <property type="match status" value="1"/>
</dbReference>
<comment type="catalytic activity">
    <reaction evidence="1">
        <text>(R)-pantoate + ATP = (R)-4-phosphopantoate + ADP + H(+)</text>
        <dbReference type="Rhea" id="RHEA:28246"/>
        <dbReference type="ChEBI" id="CHEBI:15378"/>
        <dbReference type="ChEBI" id="CHEBI:15980"/>
        <dbReference type="ChEBI" id="CHEBI:30616"/>
        <dbReference type="ChEBI" id="CHEBI:61294"/>
        <dbReference type="ChEBI" id="CHEBI:456216"/>
        <dbReference type="EC" id="2.7.1.169"/>
    </reaction>
</comment>
<dbReference type="RefSeq" id="WP_011019102.1">
    <property type="nucleotide sequence ID" value="NZ_DUJS01000002.1"/>
</dbReference>
<dbReference type="SUPFAM" id="SSF54211">
    <property type="entry name" value="Ribosomal protein S5 domain 2-like"/>
    <property type="match status" value="1"/>
</dbReference>
<dbReference type="GeneID" id="1476834"/>
<feature type="domain" description="GHMP kinase N-terminal" evidence="2">
    <location>
        <begin position="64"/>
        <end position="141"/>
    </location>
</feature>
<dbReference type="GO" id="GO:0015937">
    <property type="term" value="P:coenzyme A biosynthetic process"/>
    <property type="evidence" value="ECO:0007669"/>
    <property type="project" value="UniProtKB-UniRule"/>
</dbReference>
<dbReference type="EC" id="2.7.1.169" evidence="1"/>
<keyword evidence="1" id="KW-0418">Kinase</keyword>
<comment type="caution">
    <text evidence="3">The sequence shown here is derived from an EMBL/GenBank/DDBJ whole genome shotgun (WGS) entry which is preliminary data.</text>
</comment>
<accession>A0A832WKD3</accession>
<dbReference type="EMBL" id="DUJS01000002">
    <property type="protein sequence ID" value="HII70040.1"/>
    <property type="molecule type" value="Genomic_DNA"/>
</dbReference>
<proteinExistence type="inferred from homology"/>
<dbReference type="PANTHER" id="PTHR42282">
    <property type="entry name" value="PANTOATE KINASE-RELATED"/>
    <property type="match status" value="1"/>
</dbReference>
<evidence type="ECO:0000256" key="1">
    <source>
        <dbReference type="HAMAP-Rule" id="MF_02223"/>
    </source>
</evidence>
<dbReference type="Gene3D" id="3.30.230.120">
    <property type="match status" value="1"/>
</dbReference>
<keyword evidence="1" id="KW-0808">Transferase</keyword>
<dbReference type="Proteomes" id="UP000619545">
    <property type="component" value="Unassembled WGS sequence"/>
</dbReference>
<comment type="similarity">
    <text evidence="1">Belongs to the GHMP kinase family. PoK subfamily.</text>
</comment>
<reference evidence="3" key="1">
    <citation type="journal article" date="2020" name="bioRxiv">
        <title>A rank-normalized archaeal taxonomy based on genome phylogeny resolves widespread incomplete and uneven classifications.</title>
        <authorList>
            <person name="Rinke C."/>
            <person name="Chuvochina M."/>
            <person name="Mussig A.J."/>
            <person name="Chaumeil P.-A."/>
            <person name="Waite D.W."/>
            <person name="Whitman W.B."/>
            <person name="Parks D.H."/>
            <person name="Hugenholtz P."/>
        </authorList>
    </citation>
    <scope>NUCLEOTIDE SEQUENCE</scope>
    <source>
        <strain evidence="3">UBA8853</strain>
    </source>
</reference>
<evidence type="ECO:0000313" key="3">
    <source>
        <dbReference type="EMBL" id="HII70040.1"/>
    </source>
</evidence>
<keyword evidence="1" id="KW-0067">ATP-binding</keyword>
<dbReference type="InterPro" id="IPR020568">
    <property type="entry name" value="Ribosomal_Su5_D2-typ_SF"/>
</dbReference>
<keyword evidence="1" id="KW-0173">Coenzyme A biosynthesis</keyword>
<comment type="pathway">
    <text evidence="1">Cofactor biosynthesis; coenzyme A biosynthesis.</text>
</comment>
<organism evidence="3 4">
    <name type="scientific">Methanopyrus kandleri</name>
    <dbReference type="NCBI Taxonomy" id="2320"/>
    <lineage>
        <taxon>Archaea</taxon>
        <taxon>Methanobacteriati</taxon>
        <taxon>Methanobacteriota</taxon>
        <taxon>Methanomada group</taxon>
        <taxon>Methanopyri</taxon>
        <taxon>Methanopyrales</taxon>
        <taxon>Methanopyraceae</taxon>
        <taxon>Methanopyrus</taxon>
    </lineage>
</organism>
<dbReference type="GO" id="GO:0005524">
    <property type="term" value="F:ATP binding"/>
    <property type="evidence" value="ECO:0007669"/>
    <property type="project" value="UniProtKB-KW"/>
</dbReference>
<dbReference type="UniPathway" id="UPA00241"/>
<comment type="function">
    <text evidence="1">Phosphorylates (R)-pantoate to form (R)-4-phosphopantoate in the CoA biosynthesis pathway.</text>
</comment>
<dbReference type="HAMAP" id="MF_02223">
    <property type="entry name" value="Pantoate_kinase"/>
    <property type="match status" value="1"/>
</dbReference>